<dbReference type="NCBIfam" id="TIGR03930">
    <property type="entry name" value="WXG100_ESAT6"/>
    <property type="match status" value="1"/>
</dbReference>
<gene>
    <name evidence="2" type="ORF">CTE05_30520</name>
</gene>
<protein>
    <recommendedName>
        <fullName evidence="1">ESAT-6-like protein</fullName>
    </recommendedName>
</protein>
<dbReference type="EMBL" id="BJWH01000018">
    <property type="protein sequence ID" value="GEL99505.1"/>
    <property type="molecule type" value="Genomic_DNA"/>
</dbReference>
<name>A0A511JNS2_9CELL</name>
<sequence>MSRYEVDSAQVATAAASVQARAATIRSEVSAMHRQLADLQGSWRGAAATAFTGVLADWTATEARLDASLAQIASAMQSAARTYAEAESQASRLFTV</sequence>
<dbReference type="Proteomes" id="UP000321049">
    <property type="component" value="Unassembled WGS sequence"/>
</dbReference>
<accession>A0A511JNS2</accession>
<keyword evidence="3" id="KW-1185">Reference proteome</keyword>
<dbReference type="AlphaFoldDB" id="A0A511JNS2"/>
<evidence type="ECO:0000313" key="3">
    <source>
        <dbReference type="Proteomes" id="UP000321049"/>
    </source>
</evidence>
<dbReference type="RefSeq" id="WP_146847154.1">
    <property type="nucleotide sequence ID" value="NZ_BJWH01000018.1"/>
</dbReference>
<evidence type="ECO:0000313" key="2">
    <source>
        <dbReference type="EMBL" id="GEL99505.1"/>
    </source>
</evidence>
<dbReference type="InterPro" id="IPR036689">
    <property type="entry name" value="ESAT-6-like_sf"/>
</dbReference>
<dbReference type="Gene3D" id="1.10.287.1060">
    <property type="entry name" value="ESAT-6-like"/>
    <property type="match status" value="1"/>
</dbReference>
<comment type="similarity">
    <text evidence="1">Belongs to the WXG100 family.</text>
</comment>
<organism evidence="2 3">
    <name type="scientific">Cellulomonas terrae</name>
    <dbReference type="NCBI Taxonomy" id="311234"/>
    <lineage>
        <taxon>Bacteria</taxon>
        <taxon>Bacillati</taxon>
        <taxon>Actinomycetota</taxon>
        <taxon>Actinomycetes</taxon>
        <taxon>Micrococcales</taxon>
        <taxon>Cellulomonadaceae</taxon>
        <taxon>Cellulomonas</taxon>
    </lineage>
</organism>
<dbReference type="OrthoDB" id="4231069at2"/>
<evidence type="ECO:0000256" key="1">
    <source>
        <dbReference type="RuleBase" id="RU362001"/>
    </source>
</evidence>
<dbReference type="InterPro" id="IPR010310">
    <property type="entry name" value="T7SS_ESAT-6-like"/>
</dbReference>
<dbReference type="SUPFAM" id="SSF140453">
    <property type="entry name" value="EsxAB dimer-like"/>
    <property type="match status" value="1"/>
</dbReference>
<dbReference type="Pfam" id="PF06013">
    <property type="entry name" value="WXG100"/>
    <property type="match status" value="1"/>
</dbReference>
<comment type="caution">
    <text evidence="2">The sequence shown here is derived from an EMBL/GenBank/DDBJ whole genome shotgun (WGS) entry which is preliminary data.</text>
</comment>
<reference evidence="2 3" key="1">
    <citation type="submission" date="2019-07" db="EMBL/GenBank/DDBJ databases">
        <title>Whole genome shotgun sequence of Cellulomonas terrae NBRC 100819.</title>
        <authorList>
            <person name="Hosoyama A."/>
            <person name="Uohara A."/>
            <person name="Ohji S."/>
            <person name="Ichikawa N."/>
        </authorList>
    </citation>
    <scope>NUCLEOTIDE SEQUENCE [LARGE SCALE GENOMIC DNA]</scope>
    <source>
        <strain evidence="2 3">NBRC 100819</strain>
    </source>
</reference>
<proteinExistence type="inferred from homology"/>